<protein>
    <submittedName>
        <fullName evidence="2">Uncharacterized protein</fullName>
    </submittedName>
</protein>
<proteinExistence type="predicted"/>
<comment type="caution">
    <text evidence="2">The sequence shown here is derived from an EMBL/GenBank/DDBJ whole genome shotgun (WGS) entry which is preliminary data.</text>
</comment>
<reference evidence="2" key="1">
    <citation type="journal article" date="2019" name="Sci. Rep.">
        <title>Draft genome of Tanacetum cinerariifolium, the natural source of mosquito coil.</title>
        <authorList>
            <person name="Yamashiro T."/>
            <person name="Shiraishi A."/>
            <person name="Satake H."/>
            <person name="Nakayama K."/>
        </authorList>
    </citation>
    <scope>NUCLEOTIDE SEQUENCE</scope>
</reference>
<name>A0A699X8W6_TANCI</name>
<dbReference type="EMBL" id="BKCJ011831319">
    <property type="protein sequence ID" value="GFD56592.1"/>
    <property type="molecule type" value="Genomic_DNA"/>
</dbReference>
<evidence type="ECO:0000256" key="1">
    <source>
        <dbReference type="SAM" id="MobiDB-lite"/>
    </source>
</evidence>
<accession>A0A699X8W6</accession>
<evidence type="ECO:0000313" key="2">
    <source>
        <dbReference type="EMBL" id="GFD56592.1"/>
    </source>
</evidence>
<organism evidence="2">
    <name type="scientific">Tanacetum cinerariifolium</name>
    <name type="common">Dalmatian daisy</name>
    <name type="synonym">Chrysanthemum cinerariifolium</name>
    <dbReference type="NCBI Taxonomy" id="118510"/>
    <lineage>
        <taxon>Eukaryota</taxon>
        <taxon>Viridiplantae</taxon>
        <taxon>Streptophyta</taxon>
        <taxon>Embryophyta</taxon>
        <taxon>Tracheophyta</taxon>
        <taxon>Spermatophyta</taxon>
        <taxon>Magnoliopsida</taxon>
        <taxon>eudicotyledons</taxon>
        <taxon>Gunneridae</taxon>
        <taxon>Pentapetalae</taxon>
        <taxon>asterids</taxon>
        <taxon>campanulids</taxon>
        <taxon>Asterales</taxon>
        <taxon>Asteraceae</taxon>
        <taxon>Asteroideae</taxon>
        <taxon>Anthemideae</taxon>
        <taxon>Anthemidinae</taxon>
        <taxon>Tanacetum</taxon>
    </lineage>
</organism>
<gene>
    <name evidence="2" type="ORF">Tci_928561</name>
</gene>
<sequence length="63" mass="6542">LVEEALERHLGQGHLRRCPFGVTGGGDFGEKVPGTGRTGLGHEFPQAVEAPDHATDAVGKAHA</sequence>
<dbReference type="AlphaFoldDB" id="A0A699X8W6"/>
<feature type="non-terminal residue" evidence="2">
    <location>
        <position position="1"/>
    </location>
</feature>
<feature type="region of interest" description="Disordered" evidence="1">
    <location>
        <begin position="22"/>
        <end position="44"/>
    </location>
</feature>